<evidence type="ECO:0000259" key="8">
    <source>
        <dbReference type="PROSITE" id="PS51194"/>
    </source>
</evidence>
<evidence type="ECO:0000256" key="1">
    <source>
        <dbReference type="ARBA" id="ARBA00012552"/>
    </source>
</evidence>
<dbReference type="InterPro" id="IPR027417">
    <property type="entry name" value="P-loop_NTPase"/>
</dbReference>
<feature type="compositionally biased region" description="Gly residues" evidence="6">
    <location>
        <begin position="1"/>
        <end position="11"/>
    </location>
</feature>
<dbReference type="SUPFAM" id="SSF52540">
    <property type="entry name" value="P-loop containing nucleoside triphosphate hydrolases"/>
    <property type="match status" value="1"/>
</dbReference>
<keyword evidence="4" id="KW-0347">Helicase</keyword>
<dbReference type="OrthoDB" id="16820at2759"/>
<protein>
    <recommendedName>
        <fullName evidence="1">RNA helicase</fullName>
        <ecNumber evidence="1">3.6.4.13</ecNumber>
    </recommendedName>
</protein>
<accession>A0A812TRX5</accession>
<dbReference type="SMART" id="SM00490">
    <property type="entry name" value="HELICc"/>
    <property type="match status" value="1"/>
</dbReference>
<reference evidence="9" key="1">
    <citation type="submission" date="2021-02" db="EMBL/GenBank/DDBJ databases">
        <authorList>
            <person name="Dougan E. K."/>
            <person name="Rhodes N."/>
            <person name="Thang M."/>
            <person name="Chan C."/>
        </authorList>
    </citation>
    <scope>NUCLEOTIDE SEQUENCE</scope>
</reference>
<dbReference type="InterPro" id="IPR001650">
    <property type="entry name" value="Helicase_C-like"/>
</dbReference>
<evidence type="ECO:0000256" key="3">
    <source>
        <dbReference type="ARBA" id="ARBA00022801"/>
    </source>
</evidence>
<comment type="caution">
    <text evidence="9">The sequence shown here is derived from an EMBL/GenBank/DDBJ whole genome shotgun (WGS) entry which is preliminary data.</text>
</comment>
<proteinExistence type="predicted"/>
<dbReference type="GO" id="GO:0005524">
    <property type="term" value="F:ATP binding"/>
    <property type="evidence" value="ECO:0007669"/>
    <property type="project" value="UniProtKB-KW"/>
</dbReference>
<feature type="domain" description="Helicase ATP-binding" evidence="7">
    <location>
        <begin position="119"/>
        <end position="321"/>
    </location>
</feature>
<dbReference type="Gene3D" id="3.40.50.300">
    <property type="entry name" value="P-loop containing nucleotide triphosphate hydrolases"/>
    <property type="match status" value="2"/>
</dbReference>
<name>A0A812TRX5_9DINO</name>
<dbReference type="AlphaFoldDB" id="A0A812TRX5"/>
<dbReference type="EC" id="3.6.4.13" evidence="1"/>
<evidence type="ECO:0000259" key="7">
    <source>
        <dbReference type="PROSITE" id="PS51192"/>
    </source>
</evidence>
<evidence type="ECO:0000256" key="2">
    <source>
        <dbReference type="ARBA" id="ARBA00022741"/>
    </source>
</evidence>
<dbReference type="Proteomes" id="UP000604046">
    <property type="component" value="Unassembled WGS sequence"/>
</dbReference>
<evidence type="ECO:0000256" key="4">
    <source>
        <dbReference type="ARBA" id="ARBA00022806"/>
    </source>
</evidence>
<dbReference type="InterPro" id="IPR014001">
    <property type="entry name" value="Helicase_ATP-bd"/>
</dbReference>
<organism evidence="9 10">
    <name type="scientific">Symbiodinium natans</name>
    <dbReference type="NCBI Taxonomy" id="878477"/>
    <lineage>
        <taxon>Eukaryota</taxon>
        <taxon>Sar</taxon>
        <taxon>Alveolata</taxon>
        <taxon>Dinophyceae</taxon>
        <taxon>Suessiales</taxon>
        <taxon>Symbiodiniaceae</taxon>
        <taxon>Symbiodinium</taxon>
    </lineage>
</organism>
<dbReference type="GO" id="GO:0016787">
    <property type="term" value="F:hydrolase activity"/>
    <property type="evidence" value="ECO:0007669"/>
    <property type="project" value="UniProtKB-KW"/>
</dbReference>
<evidence type="ECO:0000313" key="9">
    <source>
        <dbReference type="EMBL" id="CAE7539328.1"/>
    </source>
</evidence>
<evidence type="ECO:0000256" key="6">
    <source>
        <dbReference type="SAM" id="MobiDB-lite"/>
    </source>
</evidence>
<keyword evidence="10" id="KW-1185">Reference proteome</keyword>
<dbReference type="PROSITE" id="PS51194">
    <property type="entry name" value="HELICASE_CTER"/>
    <property type="match status" value="1"/>
</dbReference>
<evidence type="ECO:0000313" key="10">
    <source>
        <dbReference type="Proteomes" id="UP000604046"/>
    </source>
</evidence>
<dbReference type="GO" id="GO:0003676">
    <property type="term" value="F:nucleic acid binding"/>
    <property type="evidence" value="ECO:0007669"/>
    <property type="project" value="InterPro"/>
</dbReference>
<sequence length="601" mass="66808">MQAQDGRGGLSPGLASEPEAEPQEGPHVASRLGPVRAGESRSSTALYEGYVEHPALQFENDMEEQDRRRLRHGVMVLEDGGSQLPRSTWSFLESCLPSWMESILRRKQKEPTPLQATSWPLLRTNRDVVVTAEHGCGKTLAYVVPLLIRAAALRGETHELFHCLDELPWDQWRQRPPDGVVLVPVKEVAAQVRELIAPYAAAGRVIVAGGMEEPVCKHSEAEATQQREASRAGVLVLTPWQLEYQSWVLGKDEDLEVLKQDVLVVFDDADEIVKDGDDDGAQARTILELLPKRRQLAFFSTTWPPRAEQMARRHLRGDAVVVHAAFECMQNASSHCLESRFVTQHFKVLHPLAKPEQLREALALLRPQGTCMAIVFCNGEAVVEKVAEQLGEQAYAAVALHDRMPSALVAERFLELQKPSVLVATTMLGRGFEFPKVKWLVNYDMPTSTLEYLQRIRLAARASGPGSALTFLCQEDLLQAQELSTLLKLLGQDVPETINKAAANRLALLQRTDPEEALKDERRNRHSGFFARRGGNWNGGRRGVGIGPRMDNVPMNLDGSWKDYHPLTVEEAADTTDLQNRQAAPAPALAIDLVEDLICLD</sequence>
<evidence type="ECO:0000256" key="5">
    <source>
        <dbReference type="ARBA" id="ARBA00022840"/>
    </source>
</evidence>
<keyword evidence="2" id="KW-0547">Nucleotide-binding</keyword>
<dbReference type="Pfam" id="PF00271">
    <property type="entry name" value="Helicase_C"/>
    <property type="match status" value="1"/>
</dbReference>
<feature type="domain" description="Helicase C-terminal" evidence="8">
    <location>
        <begin position="357"/>
        <end position="502"/>
    </location>
</feature>
<dbReference type="SMART" id="SM00487">
    <property type="entry name" value="DEXDc"/>
    <property type="match status" value="1"/>
</dbReference>
<feature type="region of interest" description="Disordered" evidence="6">
    <location>
        <begin position="1"/>
        <end position="39"/>
    </location>
</feature>
<keyword evidence="5" id="KW-0067">ATP-binding</keyword>
<dbReference type="PROSITE" id="PS51192">
    <property type="entry name" value="HELICASE_ATP_BIND_1"/>
    <property type="match status" value="1"/>
</dbReference>
<dbReference type="PANTHER" id="PTHR47958">
    <property type="entry name" value="ATP-DEPENDENT RNA HELICASE DBP3"/>
    <property type="match status" value="1"/>
</dbReference>
<dbReference type="Pfam" id="PF00270">
    <property type="entry name" value="DEAD"/>
    <property type="match status" value="1"/>
</dbReference>
<dbReference type="InterPro" id="IPR011545">
    <property type="entry name" value="DEAD/DEAH_box_helicase_dom"/>
</dbReference>
<gene>
    <name evidence="9" type="ORF">SNAT2548_LOCUS30239</name>
</gene>
<dbReference type="EMBL" id="CAJNDS010002597">
    <property type="protein sequence ID" value="CAE7539328.1"/>
    <property type="molecule type" value="Genomic_DNA"/>
</dbReference>
<dbReference type="GO" id="GO:0003724">
    <property type="term" value="F:RNA helicase activity"/>
    <property type="evidence" value="ECO:0007669"/>
    <property type="project" value="UniProtKB-EC"/>
</dbReference>
<keyword evidence="3" id="KW-0378">Hydrolase</keyword>